<accession>A0A316VMR4</accession>
<dbReference type="EMBL" id="KZ819602">
    <property type="protein sequence ID" value="PWN38584.1"/>
    <property type="molecule type" value="Genomic_DNA"/>
</dbReference>
<evidence type="ECO:0000313" key="2">
    <source>
        <dbReference type="EMBL" id="PWN38584.1"/>
    </source>
</evidence>
<evidence type="ECO:0000256" key="1">
    <source>
        <dbReference type="SAM" id="MobiDB-lite"/>
    </source>
</evidence>
<protein>
    <submittedName>
        <fullName evidence="2">Uncharacterized protein</fullName>
    </submittedName>
</protein>
<proteinExistence type="predicted"/>
<feature type="region of interest" description="Disordered" evidence="1">
    <location>
        <begin position="206"/>
        <end position="238"/>
    </location>
</feature>
<keyword evidence="3" id="KW-1185">Reference proteome</keyword>
<sequence length="238" mass="26927">MLNRNEIRPKLKRRVDKFGNQVIDVTFDQSSVSAEVPHVLQIRLYRIIHNQGHQVDAWGHSSGPVTTSIKRFALVQEDLALSTMTSTNDMNELATNEFLTINSRSSTDQNRKLSIVLTNKYTEVPYEQVAFDTMSRHVYIVGSTDSIHVQIVKEQTKPTSKGDRLKRMANRTLDSCKSYLTQESKGSSLILQKRTFRRDITKNTWSEKGRSISSSAQGESEDSFVSTLSDCPPPPYLA</sequence>
<dbReference type="InParanoid" id="A0A316VMR4"/>
<organism evidence="2 3">
    <name type="scientific">Meira miltonrushii</name>
    <dbReference type="NCBI Taxonomy" id="1280837"/>
    <lineage>
        <taxon>Eukaryota</taxon>
        <taxon>Fungi</taxon>
        <taxon>Dikarya</taxon>
        <taxon>Basidiomycota</taxon>
        <taxon>Ustilaginomycotina</taxon>
        <taxon>Exobasidiomycetes</taxon>
        <taxon>Exobasidiales</taxon>
        <taxon>Brachybasidiaceae</taxon>
        <taxon>Meira</taxon>
    </lineage>
</organism>
<dbReference type="GeneID" id="37020289"/>
<evidence type="ECO:0000313" key="3">
    <source>
        <dbReference type="Proteomes" id="UP000245771"/>
    </source>
</evidence>
<gene>
    <name evidence="2" type="ORF">FA14DRAFT_160051</name>
</gene>
<dbReference type="AlphaFoldDB" id="A0A316VMR4"/>
<dbReference type="Proteomes" id="UP000245771">
    <property type="component" value="Unassembled WGS sequence"/>
</dbReference>
<name>A0A316VMR4_9BASI</name>
<feature type="compositionally biased region" description="Polar residues" evidence="1">
    <location>
        <begin position="211"/>
        <end position="229"/>
    </location>
</feature>
<dbReference type="RefSeq" id="XP_025358886.1">
    <property type="nucleotide sequence ID" value="XM_025498508.1"/>
</dbReference>
<reference evidence="2 3" key="1">
    <citation type="journal article" date="2018" name="Mol. Biol. Evol.">
        <title>Broad Genomic Sampling Reveals a Smut Pathogenic Ancestry of the Fungal Clade Ustilaginomycotina.</title>
        <authorList>
            <person name="Kijpornyongpan T."/>
            <person name="Mondo S.J."/>
            <person name="Barry K."/>
            <person name="Sandor L."/>
            <person name="Lee J."/>
            <person name="Lipzen A."/>
            <person name="Pangilinan J."/>
            <person name="LaButti K."/>
            <person name="Hainaut M."/>
            <person name="Henrissat B."/>
            <person name="Grigoriev I.V."/>
            <person name="Spatafora J.W."/>
            <person name="Aime M.C."/>
        </authorList>
    </citation>
    <scope>NUCLEOTIDE SEQUENCE [LARGE SCALE GENOMIC DNA]</scope>
    <source>
        <strain evidence="2 3">MCA 3882</strain>
    </source>
</reference>